<dbReference type="GO" id="GO:0008855">
    <property type="term" value="F:exodeoxyribonuclease VII activity"/>
    <property type="evidence" value="ECO:0007669"/>
    <property type="project" value="UniProtKB-UniRule"/>
</dbReference>
<protein>
    <recommendedName>
        <fullName evidence="5">Exodeoxyribonuclease 7 large subunit</fullName>
        <ecNumber evidence="5">3.1.11.6</ecNumber>
    </recommendedName>
    <alternativeName>
        <fullName evidence="5">Exodeoxyribonuclease VII large subunit</fullName>
        <shortName evidence="5">Exonuclease VII large subunit</shortName>
    </alternativeName>
</protein>
<dbReference type="HAMAP" id="MF_00378">
    <property type="entry name" value="Exonuc_7_L"/>
    <property type="match status" value="1"/>
</dbReference>
<dbReference type="EC" id="3.1.11.6" evidence="5"/>
<evidence type="ECO:0000313" key="9">
    <source>
        <dbReference type="EMBL" id="KRM88259.1"/>
    </source>
</evidence>
<dbReference type="GO" id="GO:0006308">
    <property type="term" value="P:DNA catabolic process"/>
    <property type="evidence" value="ECO:0007669"/>
    <property type="project" value="UniProtKB-UniRule"/>
</dbReference>
<dbReference type="GO" id="GO:0009318">
    <property type="term" value="C:exodeoxyribonuclease VII complex"/>
    <property type="evidence" value="ECO:0007669"/>
    <property type="project" value="UniProtKB-UniRule"/>
</dbReference>
<dbReference type="InterPro" id="IPR003753">
    <property type="entry name" value="Exonuc_VII_L"/>
</dbReference>
<comment type="subcellular location">
    <subcellularLocation>
        <location evidence="5 6">Cytoplasm</location>
    </subcellularLocation>
</comment>
<dbReference type="GO" id="GO:0005737">
    <property type="term" value="C:cytoplasm"/>
    <property type="evidence" value="ECO:0007669"/>
    <property type="project" value="UniProtKB-SubCell"/>
</dbReference>
<organism evidence="9 10">
    <name type="scientific">Lacticaseibacillus thailandensis DSM 22698 = JCM 13996</name>
    <dbReference type="NCBI Taxonomy" id="1423810"/>
    <lineage>
        <taxon>Bacteria</taxon>
        <taxon>Bacillati</taxon>
        <taxon>Bacillota</taxon>
        <taxon>Bacilli</taxon>
        <taxon>Lactobacillales</taxon>
        <taxon>Lactobacillaceae</taxon>
        <taxon>Lacticaseibacillus</taxon>
    </lineage>
</organism>
<dbReference type="InterPro" id="IPR025824">
    <property type="entry name" value="OB-fold_nuc-bd_dom"/>
</dbReference>
<keyword evidence="1 5" id="KW-0963">Cytoplasm</keyword>
<gene>
    <name evidence="5" type="primary">xseA</name>
    <name evidence="9" type="ORF">FD19_GL000550</name>
</gene>
<dbReference type="NCBIfam" id="TIGR00237">
    <property type="entry name" value="xseA"/>
    <property type="match status" value="1"/>
</dbReference>
<dbReference type="Pfam" id="PF13742">
    <property type="entry name" value="tRNA_anti_2"/>
    <property type="match status" value="1"/>
</dbReference>
<dbReference type="PATRIC" id="fig|1423810.4.peg.563"/>
<dbReference type="STRING" id="1423810.FD19_GL000550"/>
<evidence type="ECO:0000256" key="2">
    <source>
        <dbReference type="ARBA" id="ARBA00022722"/>
    </source>
</evidence>
<keyword evidence="2 5" id="KW-0540">Nuclease</keyword>
<evidence type="ECO:0000313" key="10">
    <source>
        <dbReference type="Proteomes" id="UP000051789"/>
    </source>
</evidence>
<sequence>MEGMQMATPDASEYLSVSMLNRYIKRKFDFDPYLKQVFVAGEVSNFRLRPAHQYFSLKDEHAKISAVMFKSAFQKLAFKLEDGMAVLAVGRVTVYEPSGNYQLTIERLEPAGQGVLALAYAQLNERLRKEGLYAIHDHTPLVQYPRKVAVVTSPSGAVIHDIITTVRRRYPQLAITLFPAQVQGDAAAPDIVRQLQRVDQYGGFDAVIIGRGGGSLEDLWPFNEEAVARAIVAMHIPVISSVGHETDVTIADYAADYRAATPTAAAEYVTPVTAAEAGQNVTKLAQRLVRAQSAILARLRYRLDRARQSVVLTQPSRLYDGQMQKLDLLRSRLFRSFPAQLAQLRSRLNLAQSRLQRSGLAARISSNQVTVANLQRRLGAATRATVQQRRQRVAQLAAALDSLSPLRTLSRGYAYTTDAQGHVLRTAHEYVVGADVTIHADHGSVDATIKTVNIEEEKHHE</sequence>
<evidence type="ECO:0000256" key="1">
    <source>
        <dbReference type="ARBA" id="ARBA00022490"/>
    </source>
</evidence>
<keyword evidence="10" id="KW-1185">Reference proteome</keyword>
<keyword evidence="3 5" id="KW-0378">Hydrolase</keyword>
<evidence type="ECO:0000256" key="6">
    <source>
        <dbReference type="RuleBase" id="RU004355"/>
    </source>
</evidence>
<comment type="function">
    <text evidence="5">Bidirectionally degrades single-stranded DNA into large acid-insoluble oligonucleotides, which are then degraded further into small acid-soluble oligonucleotides.</text>
</comment>
<keyword evidence="4 5" id="KW-0269">Exonuclease</keyword>
<evidence type="ECO:0000259" key="8">
    <source>
        <dbReference type="Pfam" id="PF13742"/>
    </source>
</evidence>
<dbReference type="AlphaFoldDB" id="A0A0R2CKF4"/>
<comment type="subunit">
    <text evidence="5">Heterooligomer composed of large and small subunits.</text>
</comment>
<name>A0A0R2CKF4_9LACO</name>
<accession>A0A0R2CKF4</accession>
<evidence type="ECO:0000256" key="3">
    <source>
        <dbReference type="ARBA" id="ARBA00022801"/>
    </source>
</evidence>
<comment type="catalytic activity">
    <reaction evidence="5 6">
        <text>Exonucleolytic cleavage in either 5'- to 3'- or 3'- to 5'-direction to yield nucleoside 5'-phosphates.</text>
        <dbReference type="EC" id="3.1.11.6"/>
    </reaction>
</comment>
<evidence type="ECO:0000259" key="7">
    <source>
        <dbReference type="Pfam" id="PF02601"/>
    </source>
</evidence>
<dbReference type="PANTHER" id="PTHR30008">
    <property type="entry name" value="EXODEOXYRIBONUCLEASE 7 LARGE SUBUNIT"/>
    <property type="match status" value="1"/>
</dbReference>
<dbReference type="Proteomes" id="UP000051789">
    <property type="component" value="Unassembled WGS sequence"/>
</dbReference>
<dbReference type="PANTHER" id="PTHR30008:SF0">
    <property type="entry name" value="EXODEOXYRIBONUCLEASE 7 LARGE SUBUNIT"/>
    <property type="match status" value="1"/>
</dbReference>
<dbReference type="GO" id="GO:0003676">
    <property type="term" value="F:nucleic acid binding"/>
    <property type="evidence" value="ECO:0007669"/>
    <property type="project" value="InterPro"/>
</dbReference>
<feature type="domain" description="Exonuclease VII large subunit C-terminal" evidence="7">
    <location>
        <begin position="137"/>
        <end position="447"/>
    </location>
</feature>
<dbReference type="InterPro" id="IPR020579">
    <property type="entry name" value="Exonuc_VII_lsu_C"/>
</dbReference>
<dbReference type="CDD" id="cd04489">
    <property type="entry name" value="ExoVII_LU_OBF"/>
    <property type="match status" value="1"/>
</dbReference>
<dbReference type="Pfam" id="PF02601">
    <property type="entry name" value="Exonuc_VII_L"/>
    <property type="match status" value="1"/>
</dbReference>
<reference evidence="9 10" key="1">
    <citation type="journal article" date="2015" name="Genome Announc.">
        <title>Expanding the biotechnology potential of lactobacilli through comparative genomics of 213 strains and associated genera.</title>
        <authorList>
            <person name="Sun Z."/>
            <person name="Harris H.M."/>
            <person name="McCann A."/>
            <person name="Guo C."/>
            <person name="Argimon S."/>
            <person name="Zhang W."/>
            <person name="Yang X."/>
            <person name="Jeffery I.B."/>
            <person name="Cooney J.C."/>
            <person name="Kagawa T.F."/>
            <person name="Liu W."/>
            <person name="Song Y."/>
            <person name="Salvetti E."/>
            <person name="Wrobel A."/>
            <person name="Rasinkangas P."/>
            <person name="Parkhill J."/>
            <person name="Rea M.C."/>
            <person name="O'Sullivan O."/>
            <person name="Ritari J."/>
            <person name="Douillard F.P."/>
            <person name="Paul Ross R."/>
            <person name="Yang R."/>
            <person name="Briner A.E."/>
            <person name="Felis G.E."/>
            <person name="de Vos W.M."/>
            <person name="Barrangou R."/>
            <person name="Klaenhammer T.R."/>
            <person name="Caufield P.W."/>
            <person name="Cui Y."/>
            <person name="Zhang H."/>
            <person name="O'Toole P.W."/>
        </authorList>
    </citation>
    <scope>NUCLEOTIDE SEQUENCE [LARGE SCALE GENOMIC DNA]</scope>
    <source>
        <strain evidence="9 10">DSM 22698</strain>
    </source>
</reference>
<evidence type="ECO:0000256" key="4">
    <source>
        <dbReference type="ARBA" id="ARBA00022839"/>
    </source>
</evidence>
<proteinExistence type="inferred from homology"/>
<comment type="caution">
    <text evidence="9">The sequence shown here is derived from an EMBL/GenBank/DDBJ whole genome shotgun (WGS) entry which is preliminary data.</text>
</comment>
<feature type="domain" description="OB-fold nucleic acid binding" evidence="8">
    <location>
        <begin position="15"/>
        <end position="108"/>
    </location>
</feature>
<comment type="similarity">
    <text evidence="5 6">Belongs to the XseA family.</text>
</comment>
<evidence type="ECO:0000256" key="5">
    <source>
        <dbReference type="HAMAP-Rule" id="MF_00378"/>
    </source>
</evidence>
<dbReference type="EMBL" id="AYZK01000001">
    <property type="protein sequence ID" value="KRM88259.1"/>
    <property type="molecule type" value="Genomic_DNA"/>
</dbReference>